<dbReference type="Gene3D" id="3.60.21.10">
    <property type="match status" value="1"/>
</dbReference>
<dbReference type="Proteomes" id="UP001595976">
    <property type="component" value="Unassembled WGS sequence"/>
</dbReference>
<dbReference type="Pfam" id="PF00149">
    <property type="entry name" value="Metallophos"/>
    <property type="match status" value="1"/>
</dbReference>
<dbReference type="RefSeq" id="WP_260348833.1">
    <property type="nucleotide sequence ID" value="NZ_JAOAOS010000006.1"/>
</dbReference>
<dbReference type="InterPro" id="IPR029052">
    <property type="entry name" value="Metallo-depent_PP-like"/>
</dbReference>
<comment type="caution">
    <text evidence="2">The sequence shown here is derived from an EMBL/GenBank/DDBJ whole genome shotgun (WGS) entry which is preliminary data.</text>
</comment>
<accession>A0ABW0F458</accession>
<evidence type="ECO:0000313" key="3">
    <source>
        <dbReference type="Proteomes" id="UP001595976"/>
    </source>
</evidence>
<gene>
    <name evidence="2" type="ORF">ACFPK2_08735</name>
</gene>
<keyword evidence="3" id="KW-1185">Reference proteome</keyword>
<protein>
    <submittedName>
        <fullName evidence="2">Metallophosphoesterase</fullName>
    </submittedName>
</protein>
<reference evidence="3" key="1">
    <citation type="journal article" date="2019" name="Int. J. Syst. Evol. Microbiol.">
        <title>The Global Catalogue of Microorganisms (GCM) 10K type strain sequencing project: providing services to taxonomists for standard genome sequencing and annotation.</title>
        <authorList>
            <consortium name="The Broad Institute Genomics Platform"/>
            <consortium name="The Broad Institute Genome Sequencing Center for Infectious Disease"/>
            <person name="Wu L."/>
            <person name="Ma J."/>
        </authorList>
    </citation>
    <scope>NUCLEOTIDE SEQUENCE [LARGE SCALE GENOMIC DNA]</scope>
    <source>
        <strain evidence="3">CGMCC 1.15643</strain>
    </source>
</reference>
<dbReference type="SUPFAM" id="SSF56300">
    <property type="entry name" value="Metallo-dependent phosphatases"/>
    <property type="match status" value="1"/>
</dbReference>
<evidence type="ECO:0000313" key="2">
    <source>
        <dbReference type="EMBL" id="MFC5293076.1"/>
    </source>
</evidence>
<proteinExistence type="predicted"/>
<dbReference type="InterPro" id="IPR004843">
    <property type="entry name" value="Calcineurin-like_PHP"/>
</dbReference>
<name>A0ABW0F458_9HYPH</name>
<feature type="domain" description="Calcineurin-like phosphoesterase" evidence="1">
    <location>
        <begin position="3"/>
        <end position="92"/>
    </location>
</feature>
<dbReference type="EMBL" id="JBHSLI010000003">
    <property type="protein sequence ID" value="MFC5293076.1"/>
    <property type="molecule type" value="Genomic_DNA"/>
</dbReference>
<evidence type="ECO:0000259" key="1">
    <source>
        <dbReference type="Pfam" id="PF00149"/>
    </source>
</evidence>
<organism evidence="2 3">
    <name type="scientific">Bosea minatitlanensis</name>
    <dbReference type="NCBI Taxonomy" id="128782"/>
    <lineage>
        <taxon>Bacteria</taxon>
        <taxon>Pseudomonadati</taxon>
        <taxon>Pseudomonadota</taxon>
        <taxon>Alphaproteobacteria</taxon>
        <taxon>Hyphomicrobiales</taxon>
        <taxon>Boseaceae</taxon>
        <taxon>Bosea</taxon>
    </lineage>
</organism>
<sequence>MSKIWFTADTHFMHANVIKYCKRPFASADDMDAHMIEAWNAVVGKNDLVFHLGDFAISRDPRTVRRIFSQLNGSKHLTPGNHDAAATLALPWAKTDQIQFKTVDGLQIVMSHYAMRVWPGQHYGAIQLYGHSHGNLAATRNSIDVGVDCWGFAPVSIEDIRLRLAEAAEPAIEEPRGGLTVR</sequence>